<dbReference type="GO" id="GO:0003700">
    <property type="term" value="F:DNA-binding transcription factor activity"/>
    <property type="evidence" value="ECO:0007669"/>
    <property type="project" value="TreeGrafter"/>
</dbReference>
<dbReference type="SUPFAM" id="SSF47413">
    <property type="entry name" value="lambda repressor-like DNA-binding domains"/>
    <property type="match status" value="1"/>
</dbReference>
<dbReference type="PANTHER" id="PTHR30146">
    <property type="entry name" value="LACI-RELATED TRANSCRIPTIONAL REPRESSOR"/>
    <property type="match status" value="1"/>
</dbReference>
<accession>A0A2X2IRI6</accession>
<dbReference type="InterPro" id="IPR028082">
    <property type="entry name" value="Peripla_BP_I"/>
</dbReference>
<dbReference type="InterPro" id="IPR046335">
    <property type="entry name" value="LacI/GalR-like_sensor"/>
</dbReference>
<dbReference type="Pfam" id="PF13377">
    <property type="entry name" value="Peripla_BP_3"/>
    <property type="match status" value="1"/>
</dbReference>
<dbReference type="InterPro" id="IPR010982">
    <property type="entry name" value="Lambda_DNA-bd_dom_sf"/>
</dbReference>
<dbReference type="Pfam" id="PF00356">
    <property type="entry name" value="LacI"/>
    <property type="match status" value="1"/>
</dbReference>
<dbReference type="AlphaFoldDB" id="A0A2X2IRI6"/>
<dbReference type="SMART" id="SM00354">
    <property type="entry name" value="HTH_LACI"/>
    <property type="match status" value="1"/>
</dbReference>
<dbReference type="RefSeq" id="WP_112374202.1">
    <property type="nucleotide sequence ID" value="NZ_CP069793.1"/>
</dbReference>
<proteinExistence type="predicted"/>
<protein>
    <submittedName>
        <fullName evidence="1">Glucose-resistance amylase regulator</fullName>
    </submittedName>
</protein>
<evidence type="ECO:0000313" key="2">
    <source>
        <dbReference type="Proteomes" id="UP000251241"/>
    </source>
</evidence>
<dbReference type="CDD" id="cd06267">
    <property type="entry name" value="PBP1_LacI_sugar_binding-like"/>
    <property type="match status" value="1"/>
</dbReference>
<dbReference type="Gene3D" id="1.10.260.40">
    <property type="entry name" value="lambda repressor-like DNA-binding domains"/>
    <property type="match status" value="1"/>
</dbReference>
<name>A0A2X2IRI6_SPHMU</name>
<dbReference type="Proteomes" id="UP000251241">
    <property type="component" value="Unassembled WGS sequence"/>
</dbReference>
<organism evidence="1 2">
    <name type="scientific">Sphingobacterium multivorum</name>
    <dbReference type="NCBI Taxonomy" id="28454"/>
    <lineage>
        <taxon>Bacteria</taxon>
        <taxon>Pseudomonadati</taxon>
        <taxon>Bacteroidota</taxon>
        <taxon>Sphingobacteriia</taxon>
        <taxon>Sphingobacteriales</taxon>
        <taxon>Sphingobacteriaceae</taxon>
        <taxon>Sphingobacterium</taxon>
    </lineage>
</organism>
<dbReference type="PANTHER" id="PTHR30146:SF109">
    <property type="entry name" value="HTH-TYPE TRANSCRIPTIONAL REGULATOR GALS"/>
    <property type="match status" value="1"/>
</dbReference>
<dbReference type="GeneID" id="97181606"/>
<evidence type="ECO:0000313" key="1">
    <source>
        <dbReference type="EMBL" id="SPZ84882.1"/>
    </source>
</evidence>
<dbReference type="PROSITE" id="PS50932">
    <property type="entry name" value="HTH_LACI_2"/>
    <property type="match status" value="1"/>
</dbReference>
<dbReference type="GO" id="GO:0000976">
    <property type="term" value="F:transcription cis-regulatory region binding"/>
    <property type="evidence" value="ECO:0007669"/>
    <property type="project" value="TreeGrafter"/>
</dbReference>
<dbReference type="SUPFAM" id="SSF53822">
    <property type="entry name" value="Periplasmic binding protein-like I"/>
    <property type="match status" value="1"/>
</dbReference>
<dbReference type="Gene3D" id="3.40.50.2300">
    <property type="match status" value="2"/>
</dbReference>
<reference evidence="1 2" key="1">
    <citation type="submission" date="2018-06" db="EMBL/GenBank/DDBJ databases">
        <authorList>
            <consortium name="Pathogen Informatics"/>
            <person name="Doyle S."/>
        </authorList>
    </citation>
    <scope>NUCLEOTIDE SEQUENCE [LARGE SCALE GENOMIC DNA]</scope>
    <source>
        <strain evidence="1 2">NCTC11343</strain>
    </source>
</reference>
<dbReference type="InterPro" id="IPR000843">
    <property type="entry name" value="HTH_LacI"/>
</dbReference>
<sequence length="340" mass="37678">MSRTTLKDIALALNISVSTVSKALSDSYEISEATKKMVQEYAKKHNFHPNKLARSLKIGKSNTIGVIVSNISNTFVSQILDGIQIASQQTVYDVIFMQSREDERIEKNCIDVLRMRGIDGLMISPVSSDSNIEELKALIKSQIPVVIFDRINHQLDTFKVGVDNFQGSYNATKHLIEQGKKNILHITGKNLGVAAERLNGFKSALSDAGIPFDTRHYIECSFNNTTDIDETIREILRKEYLEHKNIDAIFGATDIITTRTLGILAELQIQVPSEVAVIGFSNTQIAASLNPALSTVVQPATEIGELATNKLIATINQTRPIHEFETIELPTQLIIRKSSL</sequence>
<gene>
    <name evidence="1" type="primary">ccpA_3</name>
    <name evidence="1" type="ORF">NCTC11343_01436</name>
</gene>
<dbReference type="EMBL" id="UAUU01000005">
    <property type="protein sequence ID" value="SPZ84882.1"/>
    <property type="molecule type" value="Genomic_DNA"/>
</dbReference>
<dbReference type="CDD" id="cd01392">
    <property type="entry name" value="HTH_LacI"/>
    <property type="match status" value="1"/>
</dbReference>